<dbReference type="PANTHER" id="PTHR35864">
    <property type="entry name" value="ZINC METALLOPROTEASE MJ0611-RELATED"/>
    <property type="match status" value="1"/>
</dbReference>
<reference evidence="15" key="1">
    <citation type="submission" date="2018-05" db="EMBL/GenBank/DDBJ databases">
        <authorList>
            <person name="Lanie J.A."/>
            <person name="Ng W.-L."/>
            <person name="Kazmierczak K.M."/>
            <person name="Andrzejewski T.M."/>
            <person name="Davidsen T.M."/>
            <person name="Wayne K.J."/>
            <person name="Tettelin H."/>
            <person name="Glass J.I."/>
            <person name="Rusch D."/>
            <person name="Podicherti R."/>
            <person name="Tsui H.-C.T."/>
            <person name="Winkler M.E."/>
        </authorList>
    </citation>
    <scope>NUCLEOTIDE SEQUENCE</scope>
</reference>
<keyword evidence="7" id="KW-0479">Metal-binding</keyword>
<protein>
    <recommendedName>
        <fullName evidence="14">Peptidase M50 domain-containing protein</fullName>
    </recommendedName>
</protein>
<keyword evidence="11" id="KW-0482">Metalloprotease</keyword>
<dbReference type="EMBL" id="UINC01021302">
    <property type="protein sequence ID" value="SVA88560.1"/>
    <property type="molecule type" value="Genomic_DNA"/>
</dbReference>
<feature type="transmembrane region" description="Helical" evidence="13">
    <location>
        <begin position="62"/>
        <end position="85"/>
    </location>
</feature>
<keyword evidence="10 13" id="KW-1133">Transmembrane helix</keyword>
<organism evidence="15">
    <name type="scientific">marine metagenome</name>
    <dbReference type="NCBI Taxonomy" id="408172"/>
    <lineage>
        <taxon>unclassified sequences</taxon>
        <taxon>metagenomes</taxon>
        <taxon>ecological metagenomes</taxon>
    </lineage>
</organism>
<evidence type="ECO:0000256" key="4">
    <source>
        <dbReference type="ARBA" id="ARBA00022475"/>
    </source>
</evidence>
<feature type="domain" description="Peptidase M50" evidence="14">
    <location>
        <begin position="23"/>
        <end position="126"/>
    </location>
</feature>
<dbReference type="GO" id="GO:0008237">
    <property type="term" value="F:metallopeptidase activity"/>
    <property type="evidence" value="ECO:0007669"/>
    <property type="project" value="UniProtKB-KW"/>
</dbReference>
<dbReference type="InterPro" id="IPR044537">
    <property type="entry name" value="Rip2-like"/>
</dbReference>
<comment type="similarity">
    <text evidence="3">Belongs to the peptidase M50B family.</text>
</comment>
<keyword evidence="8" id="KW-0378">Hydrolase</keyword>
<feature type="non-terminal residue" evidence="15">
    <location>
        <position position="1"/>
    </location>
</feature>
<dbReference type="PANTHER" id="PTHR35864:SF1">
    <property type="entry name" value="ZINC METALLOPROTEASE YWHC-RELATED"/>
    <property type="match status" value="1"/>
</dbReference>
<evidence type="ECO:0000259" key="14">
    <source>
        <dbReference type="Pfam" id="PF02163"/>
    </source>
</evidence>
<evidence type="ECO:0000256" key="1">
    <source>
        <dbReference type="ARBA" id="ARBA00001947"/>
    </source>
</evidence>
<keyword evidence="5" id="KW-0645">Protease</keyword>
<gene>
    <name evidence="15" type="ORF">METZ01_LOCUS141414</name>
</gene>
<dbReference type="InterPro" id="IPR008915">
    <property type="entry name" value="Peptidase_M50"/>
</dbReference>
<feature type="transmembrane region" description="Helical" evidence="13">
    <location>
        <begin position="147"/>
        <end position="166"/>
    </location>
</feature>
<evidence type="ECO:0000256" key="7">
    <source>
        <dbReference type="ARBA" id="ARBA00022723"/>
    </source>
</evidence>
<sequence>GLIRCAAVGIDPSQLATGVAMWMCLVALLSFHEFGHAWMAYKCGDDTARIMGRMTINPIVHIDPIGTVLIPLAILWLNPGFFIFGWAKPVPVNPNNYENRKRDDILISMAGPAMNVILAILLMVAYRLAVELPIDVGEGAVVHKMQLVAIISMILCVFNLIPIPPLDGSHVMRHVIGMSEETYLKIAQYGFIVLLVAINVFPQLFQFVWMVSFGTVELFRTVLLFSS</sequence>
<feature type="transmembrane region" description="Helical" evidence="13">
    <location>
        <begin position="105"/>
        <end position="126"/>
    </location>
</feature>
<evidence type="ECO:0000256" key="10">
    <source>
        <dbReference type="ARBA" id="ARBA00022989"/>
    </source>
</evidence>
<keyword evidence="12 13" id="KW-0472">Membrane</keyword>
<keyword evidence="4" id="KW-1003">Cell membrane</keyword>
<proteinExistence type="inferred from homology"/>
<dbReference type="GO" id="GO:0046872">
    <property type="term" value="F:metal ion binding"/>
    <property type="evidence" value="ECO:0007669"/>
    <property type="project" value="UniProtKB-KW"/>
</dbReference>
<comment type="subcellular location">
    <subcellularLocation>
        <location evidence="2">Cell membrane</location>
        <topology evidence="2">Multi-pass membrane protein</topology>
    </subcellularLocation>
</comment>
<dbReference type="AlphaFoldDB" id="A0A381ZH45"/>
<evidence type="ECO:0000256" key="6">
    <source>
        <dbReference type="ARBA" id="ARBA00022692"/>
    </source>
</evidence>
<name>A0A381ZH45_9ZZZZ</name>
<evidence type="ECO:0000256" key="12">
    <source>
        <dbReference type="ARBA" id="ARBA00023136"/>
    </source>
</evidence>
<dbReference type="CDD" id="cd06158">
    <property type="entry name" value="S2P-M50_like_1"/>
    <property type="match status" value="1"/>
</dbReference>
<evidence type="ECO:0000256" key="11">
    <source>
        <dbReference type="ARBA" id="ARBA00023049"/>
    </source>
</evidence>
<evidence type="ECO:0000256" key="8">
    <source>
        <dbReference type="ARBA" id="ARBA00022801"/>
    </source>
</evidence>
<comment type="cofactor">
    <cofactor evidence="1">
        <name>Zn(2+)</name>
        <dbReference type="ChEBI" id="CHEBI:29105"/>
    </cofactor>
</comment>
<evidence type="ECO:0000256" key="5">
    <source>
        <dbReference type="ARBA" id="ARBA00022670"/>
    </source>
</evidence>
<dbReference type="GO" id="GO:0006508">
    <property type="term" value="P:proteolysis"/>
    <property type="evidence" value="ECO:0007669"/>
    <property type="project" value="UniProtKB-KW"/>
</dbReference>
<evidence type="ECO:0000256" key="2">
    <source>
        <dbReference type="ARBA" id="ARBA00004651"/>
    </source>
</evidence>
<feature type="domain" description="Peptidase M50" evidence="14">
    <location>
        <begin position="140"/>
        <end position="196"/>
    </location>
</feature>
<keyword evidence="9" id="KW-0862">Zinc</keyword>
<dbReference type="GO" id="GO:0005886">
    <property type="term" value="C:plasma membrane"/>
    <property type="evidence" value="ECO:0007669"/>
    <property type="project" value="UniProtKB-SubCell"/>
</dbReference>
<feature type="transmembrane region" description="Helical" evidence="13">
    <location>
        <begin position="186"/>
        <end position="211"/>
    </location>
</feature>
<accession>A0A381ZH45</accession>
<dbReference type="InterPro" id="IPR052348">
    <property type="entry name" value="Metallopeptidase_M50B"/>
</dbReference>
<dbReference type="Pfam" id="PF02163">
    <property type="entry name" value="Peptidase_M50"/>
    <property type="match status" value="2"/>
</dbReference>
<evidence type="ECO:0000313" key="15">
    <source>
        <dbReference type="EMBL" id="SVA88560.1"/>
    </source>
</evidence>
<keyword evidence="6 13" id="KW-0812">Transmembrane</keyword>
<evidence type="ECO:0000256" key="13">
    <source>
        <dbReference type="SAM" id="Phobius"/>
    </source>
</evidence>
<evidence type="ECO:0000256" key="3">
    <source>
        <dbReference type="ARBA" id="ARBA00007931"/>
    </source>
</evidence>
<evidence type="ECO:0000256" key="9">
    <source>
        <dbReference type="ARBA" id="ARBA00022833"/>
    </source>
</evidence>